<dbReference type="Proteomes" id="UP000241167">
    <property type="component" value="Unassembled WGS sequence"/>
</dbReference>
<comment type="caution">
    <text evidence="1">The sequence shown here is derived from an EMBL/GenBank/DDBJ whole genome shotgun (WGS) entry which is preliminary data.</text>
</comment>
<gene>
    <name evidence="1" type="ORF">C7I55_25725</name>
</gene>
<dbReference type="RefSeq" id="WP_106515922.1">
    <property type="nucleotide sequence ID" value="NZ_PXYI01000013.1"/>
</dbReference>
<dbReference type="EMBL" id="PXYI01000013">
    <property type="protein sequence ID" value="PSJ36475.1"/>
    <property type="molecule type" value="Genomic_DNA"/>
</dbReference>
<proteinExistence type="predicted"/>
<evidence type="ECO:0000313" key="1">
    <source>
        <dbReference type="EMBL" id="PSJ36475.1"/>
    </source>
</evidence>
<accession>A0A2P7QEX6</accession>
<reference evidence="1 2" key="1">
    <citation type="submission" date="2018-03" db="EMBL/GenBank/DDBJ databases">
        <title>The draft genome of Sphingosinicella sp. GL-C-18.</title>
        <authorList>
            <person name="Liu L."/>
            <person name="Li L."/>
            <person name="Liang L."/>
            <person name="Zhang X."/>
            <person name="Wang T."/>
        </authorList>
    </citation>
    <scope>NUCLEOTIDE SEQUENCE [LARGE SCALE GENOMIC DNA]</scope>
    <source>
        <strain evidence="1 2">GL-C-18</strain>
    </source>
</reference>
<keyword evidence="2" id="KW-1185">Reference proteome</keyword>
<dbReference type="AlphaFoldDB" id="A0A2P7QEX6"/>
<sequence>MSKLVKDFLEIKDQGTLDALIERLVQVRDSVPQGGEAQVKMRGDDVFGRHLCVSFMRPQTAEEAECDARYAEAYRESRERETSRLQDELGFCAVSNRPTRQLRIVA</sequence>
<organism evidence="1 2">
    <name type="scientific">Allosphingosinicella deserti</name>
    <dbReference type="NCBI Taxonomy" id="2116704"/>
    <lineage>
        <taxon>Bacteria</taxon>
        <taxon>Pseudomonadati</taxon>
        <taxon>Pseudomonadota</taxon>
        <taxon>Alphaproteobacteria</taxon>
        <taxon>Sphingomonadales</taxon>
        <taxon>Sphingomonadaceae</taxon>
        <taxon>Allosphingosinicella</taxon>
    </lineage>
</organism>
<name>A0A2P7QEX6_9SPHN</name>
<protein>
    <submittedName>
        <fullName evidence="1">Uncharacterized protein</fullName>
    </submittedName>
</protein>
<dbReference type="OrthoDB" id="7572563at2"/>
<evidence type="ECO:0000313" key="2">
    <source>
        <dbReference type="Proteomes" id="UP000241167"/>
    </source>
</evidence>